<keyword evidence="4" id="KW-0812">Transmembrane</keyword>
<protein>
    <submittedName>
        <fullName evidence="6">Multiple C2 and transmembrane domain containing 1</fullName>
    </submittedName>
</protein>
<dbReference type="Proteomes" id="UP000005207">
    <property type="component" value="Linkage group LG7"/>
</dbReference>
<accession>A0A669DHV9</accession>
<name>A0A669DHV9_ORENI</name>
<evidence type="ECO:0000256" key="3">
    <source>
        <dbReference type="ARBA" id="ARBA00022837"/>
    </source>
</evidence>
<dbReference type="Ensembl" id="ENSONIT00000040998.1">
    <property type="protein sequence ID" value="ENSONIP00000059078.1"/>
    <property type="gene ID" value="ENSONIG00000011384.2"/>
</dbReference>
<reference evidence="7" key="1">
    <citation type="submission" date="2012-01" db="EMBL/GenBank/DDBJ databases">
        <title>The Genome Sequence of Oreochromis niloticus (Nile Tilapia).</title>
        <authorList>
            <consortium name="Broad Institute Genome Assembly Team"/>
            <consortium name="Broad Institute Sequencing Platform"/>
            <person name="Di Palma F."/>
            <person name="Johnson J."/>
            <person name="Lander E.S."/>
            <person name="Lindblad-Toh K."/>
        </authorList>
    </citation>
    <scope>NUCLEOTIDE SEQUENCE [LARGE SCALE GENOMIC DNA]</scope>
</reference>
<dbReference type="PANTHER" id="PTHR45911">
    <property type="entry name" value="C2 DOMAIN-CONTAINING PROTEIN"/>
    <property type="match status" value="1"/>
</dbReference>
<keyword evidence="2" id="KW-0479">Metal-binding</keyword>
<dbReference type="SMART" id="SM00239">
    <property type="entry name" value="C2"/>
    <property type="match status" value="1"/>
</dbReference>
<feature type="domain" description="C2" evidence="5">
    <location>
        <begin position="195"/>
        <end position="313"/>
    </location>
</feature>
<dbReference type="Pfam" id="PF00168">
    <property type="entry name" value="C2"/>
    <property type="match status" value="1"/>
</dbReference>
<dbReference type="FunFam" id="2.60.40.150:FF:000287">
    <property type="entry name" value="Multiple C2 domains, transmembrane 1b"/>
    <property type="match status" value="1"/>
</dbReference>
<dbReference type="AlphaFoldDB" id="A0A669DHV9"/>
<feature type="transmembrane region" description="Helical" evidence="4">
    <location>
        <begin position="12"/>
        <end position="35"/>
    </location>
</feature>
<evidence type="ECO:0000313" key="7">
    <source>
        <dbReference type="Proteomes" id="UP000005207"/>
    </source>
</evidence>
<keyword evidence="3" id="KW-0106">Calcium</keyword>
<reference evidence="6" key="3">
    <citation type="submission" date="2025-09" db="UniProtKB">
        <authorList>
            <consortium name="Ensembl"/>
        </authorList>
    </citation>
    <scope>IDENTIFICATION</scope>
</reference>
<dbReference type="InterPro" id="IPR000008">
    <property type="entry name" value="C2_dom"/>
</dbReference>
<evidence type="ECO:0000256" key="4">
    <source>
        <dbReference type="SAM" id="Phobius"/>
    </source>
</evidence>
<evidence type="ECO:0000313" key="6">
    <source>
        <dbReference type="Ensembl" id="ENSONIP00000059078.1"/>
    </source>
</evidence>
<keyword evidence="4" id="KW-1133">Transmembrane helix</keyword>
<dbReference type="PROSITE" id="PS50004">
    <property type="entry name" value="C2"/>
    <property type="match status" value="1"/>
</dbReference>
<comment type="similarity">
    <text evidence="1">Belongs to the MCTP family.</text>
</comment>
<dbReference type="Gene3D" id="2.60.40.150">
    <property type="entry name" value="C2 domain"/>
    <property type="match status" value="1"/>
</dbReference>
<evidence type="ECO:0000256" key="2">
    <source>
        <dbReference type="ARBA" id="ARBA00022723"/>
    </source>
</evidence>
<dbReference type="SUPFAM" id="SSF49562">
    <property type="entry name" value="C2 domain (Calcium/lipid-binding domain, CaLB)"/>
    <property type="match status" value="1"/>
</dbReference>
<proteinExistence type="inferred from homology"/>
<dbReference type="GO" id="GO:0046928">
    <property type="term" value="P:regulation of neurotransmitter secretion"/>
    <property type="evidence" value="ECO:0007669"/>
    <property type="project" value="TreeGrafter"/>
</dbReference>
<dbReference type="GO" id="GO:0030672">
    <property type="term" value="C:synaptic vesicle membrane"/>
    <property type="evidence" value="ECO:0007669"/>
    <property type="project" value="TreeGrafter"/>
</dbReference>
<reference evidence="6" key="2">
    <citation type="submission" date="2025-08" db="UniProtKB">
        <authorList>
            <consortium name="Ensembl"/>
        </authorList>
    </citation>
    <scope>IDENTIFICATION</scope>
</reference>
<sequence>MFECLTVRLLSLMYISLELCFAALIWSVTLRHLLWCFPLVYPLVQPSVRLIHQGRITGKPTRMILHLAPSHSCTAASFIQPPHLLYCTCSFSAATLLMGETFLFFEVYASARVELLRKYPQSPCLWSFSVRVALPSLHLLPPCLYNLPVPCSTLDRFLCEASVAESRLAILGLLRCASRDDSFPLVSSCGRLLSGMGTSCPSGFSPDQARSGMYKLEIEVKRGHNLAVRDRGGTSDPYVKFKLAGKEVFRSKIIHKNLNPVWDEKTTLIIDSLNEPLYVKVFDYDFGLQDDFMGSAFLYLESLEQQRTIPVTLVLKDPQYPDQDLGTLELAVNLTPKDSPIEERRDSTVCMQIMSADISLT</sequence>
<dbReference type="PANTHER" id="PTHR45911:SF3">
    <property type="entry name" value="DYSFERLIN-RELATED"/>
    <property type="match status" value="1"/>
</dbReference>
<organism evidence="6 7">
    <name type="scientific">Oreochromis niloticus</name>
    <name type="common">Nile tilapia</name>
    <name type="synonym">Tilapia nilotica</name>
    <dbReference type="NCBI Taxonomy" id="8128"/>
    <lineage>
        <taxon>Eukaryota</taxon>
        <taxon>Metazoa</taxon>
        <taxon>Chordata</taxon>
        <taxon>Craniata</taxon>
        <taxon>Vertebrata</taxon>
        <taxon>Euteleostomi</taxon>
        <taxon>Actinopterygii</taxon>
        <taxon>Neopterygii</taxon>
        <taxon>Teleostei</taxon>
        <taxon>Neoteleostei</taxon>
        <taxon>Acanthomorphata</taxon>
        <taxon>Ovalentaria</taxon>
        <taxon>Cichlomorphae</taxon>
        <taxon>Cichliformes</taxon>
        <taxon>Cichlidae</taxon>
        <taxon>African cichlids</taxon>
        <taxon>Pseudocrenilabrinae</taxon>
        <taxon>Oreochromini</taxon>
        <taxon>Oreochromis</taxon>
    </lineage>
</organism>
<keyword evidence="7" id="KW-1185">Reference proteome</keyword>
<dbReference type="GO" id="GO:0005509">
    <property type="term" value="F:calcium ion binding"/>
    <property type="evidence" value="ECO:0007669"/>
    <property type="project" value="TreeGrafter"/>
</dbReference>
<dbReference type="CDD" id="cd04042">
    <property type="entry name" value="C2A_MCTP_PRT"/>
    <property type="match status" value="1"/>
</dbReference>
<evidence type="ECO:0000256" key="1">
    <source>
        <dbReference type="ARBA" id="ARBA00007923"/>
    </source>
</evidence>
<evidence type="ECO:0000259" key="5">
    <source>
        <dbReference type="PROSITE" id="PS50004"/>
    </source>
</evidence>
<keyword evidence="4" id="KW-0472">Membrane</keyword>
<gene>
    <name evidence="6" type="primary">MCTP1</name>
    <name evidence="6" type="synonym">mctp1b</name>
</gene>
<dbReference type="GeneTree" id="ENSGT00940000156031"/>
<dbReference type="PRINTS" id="PR00360">
    <property type="entry name" value="C2DOMAIN"/>
</dbReference>
<dbReference type="InterPro" id="IPR035892">
    <property type="entry name" value="C2_domain_sf"/>
</dbReference>